<evidence type="ECO:0000256" key="5">
    <source>
        <dbReference type="PROSITE-ProRule" id="PRU00335"/>
    </source>
</evidence>
<sequence>MSNSDQFVAEQTDTVDVIMQSTYCVLQEHGYANLSIAKIADEAELSKSALYNHYDGKNELLLDFLSRFLDWFLESLSDGETQDPQEDLMRLIDLFSIDPGAESNSIGGVLDETAIDAFIELRAQAIHDEAFRRELLREDEAIHDRIVQIIRRGIADGVFRDVDPDSVAEFILTVLEGALFRYSLMNDATARDVYDQLDEYIDAQLKKRSLE</sequence>
<dbReference type="Gene3D" id="1.10.357.10">
    <property type="entry name" value="Tetracycline Repressor, domain 2"/>
    <property type="match status" value="1"/>
</dbReference>
<dbReference type="InterPro" id="IPR039538">
    <property type="entry name" value="BetI_C"/>
</dbReference>
<dbReference type="Pfam" id="PF13977">
    <property type="entry name" value="TetR_C_6"/>
    <property type="match status" value="1"/>
</dbReference>
<accession>L0K4A7</accession>
<evidence type="ECO:0000313" key="7">
    <source>
        <dbReference type="EMBL" id="AGB39841.1"/>
    </source>
</evidence>
<dbReference type="RefSeq" id="WP_015323272.1">
    <property type="nucleotide sequence ID" value="NC_019976.1"/>
</dbReference>
<keyword evidence="7" id="KW-0614">Plasmid</keyword>
<dbReference type="GeneID" id="14405860"/>
<feature type="domain" description="HTH tetR-type" evidence="6">
    <location>
        <begin position="12"/>
        <end position="72"/>
    </location>
</feature>
<dbReference type="InterPro" id="IPR001647">
    <property type="entry name" value="HTH_TetR"/>
</dbReference>
<dbReference type="InterPro" id="IPR036271">
    <property type="entry name" value="Tet_transcr_reg_TetR-rel_C_sf"/>
</dbReference>
<dbReference type="Pfam" id="PF00440">
    <property type="entry name" value="TetR_N"/>
    <property type="match status" value="1"/>
</dbReference>
<proteinExistence type="predicted"/>
<feature type="DNA-binding region" description="H-T-H motif" evidence="5">
    <location>
        <begin position="35"/>
        <end position="54"/>
    </location>
</feature>
<evidence type="ECO:0000256" key="2">
    <source>
        <dbReference type="ARBA" id="ARBA00023015"/>
    </source>
</evidence>
<keyword evidence="2" id="KW-0805">Transcription regulation</keyword>
<dbReference type="GO" id="GO:0003677">
    <property type="term" value="F:DNA binding"/>
    <property type="evidence" value="ECO:0007669"/>
    <property type="project" value="UniProtKB-UniRule"/>
</dbReference>
<name>L0K4A7_9EURY</name>
<dbReference type="PRINTS" id="PR00455">
    <property type="entry name" value="HTHTETR"/>
</dbReference>
<evidence type="ECO:0000256" key="4">
    <source>
        <dbReference type="ARBA" id="ARBA00023163"/>
    </source>
</evidence>
<dbReference type="OrthoDB" id="135877at2157"/>
<dbReference type="HOGENOM" id="CLU_069356_15_3_2"/>
<geneLocation type="plasmid" evidence="7">
    <name>2</name>
</geneLocation>
<protein>
    <submittedName>
        <fullName evidence="7">Transcriptional regulator</fullName>
    </submittedName>
</protein>
<keyword evidence="4" id="KW-0804">Transcription</keyword>
<gene>
    <name evidence="7" type="ORF">Natoc_4133</name>
</gene>
<dbReference type="SUPFAM" id="SSF46689">
    <property type="entry name" value="Homeodomain-like"/>
    <property type="match status" value="1"/>
</dbReference>
<dbReference type="PANTHER" id="PTHR47506:SF1">
    <property type="entry name" value="HTH-TYPE TRANSCRIPTIONAL REGULATOR YJDC"/>
    <property type="match status" value="1"/>
</dbReference>
<evidence type="ECO:0000256" key="1">
    <source>
        <dbReference type="ARBA" id="ARBA00022491"/>
    </source>
</evidence>
<dbReference type="Proteomes" id="UP000010878">
    <property type="component" value="Plasmid 2"/>
</dbReference>
<evidence type="ECO:0000313" key="8">
    <source>
        <dbReference type="Proteomes" id="UP000010878"/>
    </source>
</evidence>
<evidence type="ECO:0000256" key="3">
    <source>
        <dbReference type="ARBA" id="ARBA00023125"/>
    </source>
</evidence>
<keyword evidence="3 5" id="KW-0238">DNA-binding</keyword>
<dbReference type="InterPro" id="IPR009057">
    <property type="entry name" value="Homeodomain-like_sf"/>
</dbReference>
<keyword evidence="1" id="KW-0678">Repressor</keyword>
<keyword evidence="8" id="KW-1185">Reference proteome</keyword>
<dbReference type="SUPFAM" id="SSF48498">
    <property type="entry name" value="Tetracyclin repressor-like, C-terminal domain"/>
    <property type="match status" value="1"/>
</dbReference>
<dbReference type="AlphaFoldDB" id="L0K4A7"/>
<dbReference type="EMBL" id="CP003931">
    <property type="protein sequence ID" value="AGB39841.1"/>
    <property type="molecule type" value="Genomic_DNA"/>
</dbReference>
<organism evidence="7 8">
    <name type="scientific">Natronococcus occultus SP4</name>
    <dbReference type="NCBI Taxonomy" id="694430"/>
    <lineage>
        <taxon>Archaea</taxon>
        <taxon>Methanobacteriati</taxon>
        <taxon>Methanobacteriota</taxon>
        <taxon>Stenosarchaea group</taxon>
        <taxon>Halobacteria</taxon>
        <taxon>Halobacteriales</taxon>
        <taxon>Natrialbaceae</taxon>
        <taxon>Natronococcus</taxon>
    </lineage>
</organism>
<evidence type="ECO:0000259" key="6">
    <source>
        <dbReference type="PROSITE" id="PS50977"/>
    </source>
</evidence>
<dbReference type="KEGG" id="nou:Natoc_4133"/>
<reference evidence="7 8" key="1">
    <citation type="submission" date="2012-11" db="EMBL/GenBank/DDBJ databases">
        <title>FINISHED of Natronococcus occultus SP4, DSM 3396.</title>
        <authorList>
            <consortium name="DOE Joint Genome Institute"/>
            <person name="Eisen J."/>
            <person name="Huntemann M."/>
            <person name="Wei C.-L."/>
            <person name="Han J."/>
            <person name="Detter J.C."/>
            <person name="Han C."/>
            <person name="Tapia R."/>
            <person name="Chen A."/>
            <person name="Kyrpides N."/>
            <person name="Mavromatis K."/>
            <person name="Markowitz V."/>
            <person name="Szeto E."/>
            <person name="Ivanova N."/>
            <person name="Mikhailova N."/>
            <person name="Ovchinnikova G."/>
            <person name="Pagani I."/>
            <person name="Pati A."/>
            <person name="Goodwin L."/>
            <person name="Nordberg H.P."/>
            <person name="Cantor M.N."/>
            <person name="Hua S.X."/>
            <person name="Woyke T."/>
            <person name="Eisen J."/>
            <person name="Klenk H.-P."/>
            <person name="Klenk H.-P."/>
        </authorList>
    </citation>
    <scope>NUCLEOTIDE SEQUENCE [LARGE SCALE GENOMIC DNA]</scope>
    <source>
        <strain evidence="7 8">SP4</strain>
        <plasmid evidence="8">Plasmid 2</plasmid>
    </source>
</reference>
<dbReference type="PROSITE" id="PS50977">
    <property type="entry name" value="HTH_TETR_2"/>
    <property type="match status" value="1"/>
</dbReference>
<dbReference type="PANTHER" id="PTHR47506">
    <property type="entry name" value="TRANSCRIPTIONAL REGULATORY PROTEIN"/>
    <property type="match status" value="1"/>
</dbReference>